<feature type="transmembrane region" description="Helical" evidence="1">
    <location>
        <begin position="267"/>
        <end position="289"/>
    </location>
</feature>
<evidence type="ECO:0000313" key="3">
    <source>
        <dbReference type="Proteomes" id="UP000290189"/>
    </source>
</evidence>
<feature type="transmembrane region" description="Helical" evidence="1">
    <location>
        <begin position="301"/>
        <end position="323"/>
    </location>
</feature>
<feature type="transmembrane region" description="Helical" evidence="1">
    <location>
        <begin position="194"/>
        <end position="215"/>
    </location>
</feature>
<dbReference type="Proteomes" id="UP000290189">
    <property type="component" value="Unassembled WGS sequence"/>
</dbReference>
<keyword evidence="1" id="KW-0812">Transmembrane</keyword>
<organism evidence="2 3">
    <name type="scientific">Plasmodiophora brassicae</name>
    <name type="common">Clubroot disease agent</name>
    <dbReference type="NCBI Taxonomy" id="37360"/>
    <lineage>
        <taxon>Eukaryota</taxon>
        <taxon>Sar</taxon>
        <taxon>Rhizaria</taxon>
        <taxon>Endomyxa</taxon>
        <taxon>Phytomyxea</taxon>
        <taxon>Plasmodiophorida</taxon>
        <taxon>Plasmodiophoridae</taxon>
        <taxon>Plasmodiophora</taxon>
    </lineage>
</organism>
<keyword evidence="2" id="KW-0496">Mitochondrion</keyword>
<dbReference type="AlphaFoldDB" id="A0A3P3YI84"/>
<protein>
    <submittedName>
        <fullName evidence="2">Uncharacterized protein</fullName>
    </submittedName>
</protein>
<proteinExistence type="predicted"/>
<name>A0A3P3YI84_PLABS</name>
<feature type="transmembrane region" description="Helical" evidence="1">
    <location>
        <begin position="374"/>
        <end position="394"/>
    </location>
</feature>
<feature type="transmembrane region" description="Helical" evidence="1">
    <location>
        <begin position="97"/>
        <end position="115"/>
    </location>
</feature>
<geneLocation type="mitochondrion" evidence="2"/>
<feature type="transmembrane region" description="Helical" evidence="1">
    <location>
        <begin position="344"/>
        <end position="368"/>
    </location>
</feature>
<accession>A0A3P3YI84</accession>
<evidence type="ECO:0000256" key="1">
    <source>
        <dbReference type="SAM" id="Phobius"/>
    </source>
</evidence>
<sequence length="1029" mass="114676">MKDVRAAKEGVTKVAGVAGVGAMAEASRLGAAAKVTFGRADAVLVPASRELLPVIGAVGRNASALFDLTKFEIIRDFQQLISLFTSGQRLPPGFRRFWGALSGVFSICFSCWFAQNAAGLAVAVFIVETIVASVTVSLFWNLERRLQPKEETAGLEVITWAMVDPSKGFTVSVLTCDRKFAADPTQCYQGTHGFMTFLAVVCLGVFAVPMPFYFYRIIQANIPKPSMYDDDGKLREGGYTDANYREDLKKNISPFKSMFQAYERKAAYSKVIVMVMKVLLVLPATVLVVDNKVGNSVSAAGVTGLLVVQAVVTIAILGIYALWCWTIRPYLDNENDLLDGICRFTALTIAVIGLITGAVSSPGVIIAFDVISNTLAAVAGIAAGAMALSSIPAVRHKMKNFRQMIEFTKSGNDHLVLSDAFSFDRARKLRIWHEFWDVLFAQDEEYRVPMADPTSKEYAPKHLDFKYGSSPPYLMGFAGTVGERHGENCEIAKYESLQSYRDAIMSTINMHRQPSTLAADIAVIVKYLIGYDVFWDGSVEAKVSAVTQEMNRVQRPSSSATHFGRAYCIPFPFCVVLVMDDTDEEAIFSLASVVSGVRRNQNESIAQLQLLVQQNLSGEIRRRRQVRRMLRCLDGEQVNHFHQCWKRKTKERRVSDGKGGSRIETYTVNVLFTFRTGRFSVGQKSGADWTDPATGTTVNMANGFNPSVFYSDGTGVDEEGKHWNNETECLSGAQIGLTPDYRFDAGDPACRDLMRLMYNNWASCANVRSARLIEIEQQLERYRLARLQQFDAKEATMSYSFWYFCYHFDRISSFALFRILRECERNPILQRLPDKHSAGLMMVYQKLAFFDSHPINALWFSFWHDLWIWNQDVELVMKHKALLDPNSSDALCYTPMTRDQLHERLGQTNLLSVAKTFGIFKGYINTVLLDRLYSRIEALSGTQNEATTQSTAAGQSGAGGQVIISINSTKTPVARMEDSEIGLLNEMTIVDSYRDSQRCTAIDSDVNPIIANLTVVQVPIIFVPDPPPL</sequence>
<gene>
    <name evidence="2" type="ORF">PLBR_LOCUS7116</name>
</gene>
<feature type="transmembrane region" description="Helical" evidence="1">
    <location>
        <begin position="121"/>
        <end position="142"/>
    </location>
</feature>
<dbReference type="EMBL" id="OVEO01000013">
    <property type="protein sequence ID" value="SPQ99901.1"/>
    <property type="molecule type" value="Genomic_DNA"/>
</dbReference>
<evidence type="ECO:0000313" key="2">
    <source>
        <dbReference type="EMBL" id="SPQ99901.1"/>
    </source>
</evidence>
<keyword evidence="1" id="KW-1133">Transmembrane helix</keyword>
<keyword evidence="1" id="KW-0472">Membrane</keyword>
<reference evidence="2 3" key="1">
    <citation type="submission" date="2018-03" db="EMBL/GenBank/DDBJ databases">
        <authorList>
            <person name="Fogelqvist J."/>
        </authorList>
    </citation>
    <scope>NUCLEOTIDE SEQUENCE [LARGE SCALE GENOMIC DNA]</scope>
</reference>